<dbReference type="AlphaFoldDB" id="A0AAU9JY70"/>
<feature type="region of interest" description="Disordered" evidence="1">
    <location>
        <begin position="47"/>
        <end position="67"/>
    </location>
</feature>
<proteinExistence type="predicted"/>
<protein>
    <recommendedName>
        <fullName evidence="4">Apicomplexan specific coiled coil protein</fullName>
    </recommendedName>
</protein>
<accession>A0AAU9JY70</accession>
<sequence length="225" mass="25813">MEEFIQRLNYIENLQKKGAHEREVLLTRICELEDQVEDLTAQLRKVRKDPRPPIASRESIEINNATKETNAQEDEPWLFYTPPGRPIRDILSLLDFSEGYELDARSLLTEEALWIQVLERMNVVDIPSRLSALQKLASVQLASACHNELLIIVRGIPVSAHPLFERILPSILTLAEYVNIAWSEVENNNPDILGRVAVVLECEQEMKVLSVDRGDTRMSLFIERL</sequence>
<gene>
    <name evidence="2" type="ORF">BSTOLATCC_MIC52328</name>
</gene>
<name>A0AAU9JY70_9CILI</name>
<dbReference type="EMBL" id="CAJZBQ010000052">
    <property type="protein sequence ID" value="CAG9330919.1"/>
    <property type="molecule type" value="Genomic_DNA"/>
</dbReference>
<evidence type="ECO:0000313" key="2">
    <source>
        <dbReference type="EMBL" id="CAG9330919.1"/>
    </source>
</evidence>
<keyword evidence="3" id="KW-1185">Reference proteome</keyword>
<evidence type="ECO:0000313" key="3">
    <source>
        <dbReference type="Proteomes" id="UP001162131"/>
    </source>
</evidence>
<evidence type="ECO:0000256" key="1">
    <source>
        <dbReference type="SAM" id="MobiDB-lite"/>
    </source>
</evidence>
<comment type="caution">
    <text evidence="2">The sequence shown here is derived from an EMBL/GenBank/DDBJ whole genome shotgun (WGS) entry which is preliminary data.</text>
</comment>
<evidence type="ECO:0008006" key="4">
    <source>
        <dbReference type="Google" id="ProtNLM"/>
    </source>
</evidence>
<organism evidence="2 3">
    <name type="scientific">Blepharisma stoltei</name>
    <dbReference type="NCBI Taxonomy" id="1481888"/>
    <lineage>
        <taxon>Eukaryota</taxon>
        <taxon>Sar</taxon>
        <taxon>Alveolata</taxon>
        <taxon>Ciliophora</taxon>
        <taxon>Postciliodesmatophora</taxon>
        <taxon>Heterotrichea</taxon>
        <taxon>Heterotrichida</taxon>
        <taxon>Blepharismidae</taxon>
        <taxon>Blepharisma</taxon>
    </lineage>
</organism>
<reference evidence="2" key="1">
    <citation type="submission" date="2021-09" db="EMBL/GenBank/DDBJ databases">
        <authorList>
            <consortium name="AG Swart"/>
            <person name="Singh M."/>
            <person name="Singh A."/>
            <person name="Seah K."/>
            <person name="Emmerich C."/>
        </authorList>
    </citation>
    <scope>NUCLEOTIDE SEQUENCE</scope>
    <source>
        <strain evidence="2">ATCC30299</strain>
    </source>
</reference>
<dbReference type="Proteomes" id="UP001162131">
    <property type="component" value="Unassembled WGS sequence"/>
</dbReference>